<feature type="binding site" evidence="11">
    <location>
        <position position="81"/>
    </location>
    <ligand>
        <name>ATP</name>
        <dbReference type="ChEBI" id="CHEBI:30616"/>
    </ligand>
</feature>
<gene>
    <name evidence="11 16" type="primary">secA</name>
</gene>
<dbReference type="AlphaFoldDB" id="A0A023HCA3"/>
<dbReference type="NCBIfam" id="TIGR00963">
    <property type="entry name" value="secA"/>
    <property type="match status" value="1"/>
</dbReference>
<dbReference type="InterPro" id="IPR000185">
    <property type="entry name" value="SecA"/>
</dbReference>
<dbReference type="InterPro" id="IPR036266">
    <property type="entry name" value="SecA_Wing/Scaffold_sf"/>
</dbReference>
<evidence type="ECO:0000259" key="15">
    <source>
        <dbReference type="PROSITE" id="PS51196"/>
    </source>
</evidence>
<dbReference type="CDD" id="cd18803">
    <property type="entry name" value="SF2_C_secA"/>
    <property type="match status" value="1"/>
</dbReference>
<geneLocation type="chloroplast" evidence="16"/>
<comment type="function">
    <text evidence="11">Has a central role in coupling the hydrolysis of ATP to the transfer of proteins across the thylakoid membrane.</text>
</comment>
<dbReference type="PROSITE" id="PS51196">
    <property type="entry name" value="SECA_MOTOR_DEAD"/>
    <property type="match status" value="1"/>
</dbReference>
<dbReference type="InterPro" id="IPR011116">
    <property type="entry name" value="SecA_Wing/Scaffold"/>
</dbReference>
<evidence type="ECO:0000256" key="11">
    <source>
        <dbReference type="HAMAP-Rule" id="MF_01382"/>
    </source>
</evidence>
<evidence type="ECO:0000256" key="2">
    <source>
        <dbReference type="ARBA" id="ARBA00007650"/>
    </source>
</evidence>
<evidence type="ECO:0000256" key="1">
    <source>
        <dbReference type="ARBA" id="ARBA00004170"/>
    </source>
</evidence>
<evidence type="ECO:0000256" key="12">
    <source>
        <dbReference type="RuleBase" id="RU003874"/>
    </source>
</evidence>
<feature type="binding site" evidence="11">
    <location>
        <begin position="99"/>
        <end position="103"/>
    </location>
    <ligand>
        <name>ATP</name>
        <dbReference type="ChEBI" id="CHEBI:30616"/>
    </ligand>
</feature>
<dbReference type="PROSITE" id="PS51192">
    <property type="entry name" value="HELICASE_ATP_BIND_1"/>
    <property type="match status" value="1"/>
</dbReference>
<keyword evidence="10 11" id="KW-0472">Membrane</keyword>
<dbReference type="PRINTS" id="PR00906">
    <property type="entry name" value="SECA"/>
</dbReference>
<dbReference type="GO" id="GO:0017038">
    <property type="term" value="P:protein import"/>
    <property type="evidence" value="ECO:0007669"/>
    <property type="project" value="InterPro"/>
</dbReference>
<dbReference type="PANTHER" id="PTHR30612">
    <property type="entry name" value="SECA INNER MEMBRANE COMPONENT OF SEC PROTEIN SECRETION SYSTEM"/>
    <property type="match status" value="1"/>
</dbReference>
<dbReference type="Gene3D" id="1.10.3060.10">
    <property type="entry name" value="Helical scaffold and wing domains of SecA"/>
    <property type="match status" value="1"/>
</dbReference>
<keyword evidence="6 11" id="KW-0067">ATP-binding</keyword>
<evidence type="ECO:0000256" key="8">
    <source>
        <dbReference type="ARBA" id="ARBA00022967"/>
    </source>
</evidence>
<dbReference type="CDD" id="cd17928">
    <property type="entry name" value="DEXDc_SecA"/>
    <property type="match status" value="1"/>
</dbReference>
<keyword evidence="3 11" id="KW-0813">Transport</keyword>
<feature type="binding site" evidence="11">
    <location>
        <position position="489"/>
    </location>
    <ligand>
        <name>ATP</name>
        <dbReference type="ChEBI" id="CHEBI:30616"/>
    </ligand>
</feature>
<organism evidence="16">
    <name type="scientific">Cylindrotheca closterium</name>
    <dbReference type="NCBI Taxonomy" id="2856"/>
    <lineage>
        <taxon>Eukaryota</taxon>
        <taxon>Sar</taxon>
        <taxon>Stramenopiles</taxon>
        <taxon>Ochrophyta</taxon>
        <taxon>Bacillariophyta</taxon>
        <taxon>Bacillariophyceae</taxon>
        <taxon>Bacillariophycidae</taxon>
        <taxon>Bacillariales</taxon>
        <taxon>Bacillariaceae</taxon>
        <taxon>Cylindrotheca</taxon>
    </lineage>
</organism>
<evidence type="ECO:0000259" key="13">
    <source>
        <dbReference type="PROSITE" id="PS51192"/>
    </source>
</evidence>
<dbReference type="SUPFAM" id="SSF81886">
    <property type="entry name" value="Helical scaffold and wing domains of SecA"/>
    <property type="match status" value="1"/>
</dbReference>
<dbReference type="RefSeq" id="YP_009029141.1">
    <property type="nucleotide sequence ID" value="NC_024082.1"/>
</dbReference>
<dbReference type="InterPro" id="IPR011115">
    <property type="entry name" value="SecA_DEAD"/>
</dbReference>
<keyword evidence="16" id="KW-0934">Plastid</keyword>
<keyword evidence="11" id="KW-0793">Thylakoid</keyword>
<dbReference type="HAMAP" id="MF_01382">
    <property type="entry name" value="SecA"/>
    <property type="match status" value="1"/>
</dbReference>
<dbReference type="PANTHER" id="PTHR30612:SF0">
    <property type="entry name" value="CHLOROPLAST PROTEIN-TRANSPORTING ATPASE"/>
    <property type="match status" value="1"/>
</dbReference>
<dbReference type="InterPro" id="IPR020937">
    <property type="entry name" value="SecA_CS"/>
</dbReference>
<keyword evidence="7 11" id="KW-0653">Protein transport</keyword>
<feature type="domain" description="Helicase C-terminal" evidence="14">
    <location>
        <begin position="412"/>
        <end position="588"/>
    </location>
</feature>
<dbReference type="Gene3D" id="3.90.1440.10">
    <property type="entry name" value="SecA, preprotein cross-linking domain"/>
    <property type="match status" value="1"/>
</dbReference>
<dbReference type="GO" id="GO:0009570">
    <property type="term" value="C:chloroplast stroma"/>
    <property type="evidence" value="ECO:0007669"/>
    <property type="project" value="UniProtKB-SubCell"/>
</dbReference>
<evidence type="ECO:0000256" key="3">
    <source>
        <dbReference type="ARBA" id="ARBA00022448"/>
    </source>
</evidence>
<name>A0A023HCA3_9STRA</name>
<dbReference type="GO" id="GO:0006605">
    <property type="term" value="P:protein targeting"/>
    <property type="evidence" value="ECO:0007669"/>
    <property type="project" value="UniProtKB-UniRule"/>
</dbReference>
<evidence type="ECO:0000256" key="10">
    <source>
        <dbReference type="ARBA" id="ARBA00023136"/>
    </source>
</evidence>
<keyword evidence="4" id="KW-0963">Cytoplasm</keyword>
<comment type="catalytic activity">
    <reaction evidence="11">
        <text>ATP + H2O + cellular proteinSide 1 = ADP + phosphate + cellular proteinSide 2.</text>
        <dbReference type="EC" id="7.4.2.8"/>
    </reaction>
</comment>
<dbReference type="Pfam" id="PF01043">
    <property type="entry name" value="SecA_PP_bind"/>
    <property type="match status" value="1"/>
</dbReference>
<dbReference type="GeneID" id="19740118"/>
<evidence type="ECO:0000256" key="9">
    <source>
        <dbReference type="ARBA" id="ARBA00023010"/>
    </source>
</evidence>
<dbReference type="SMART" id="SM00958">
    <property type="entry name" value="SecA_PP_bind"/>
    <property type="match status" value="1"/>
</dbReference>
<dbReference type="InterPro" id="IPR011130">
    <property type="entry name" value="SecA_preprotein_X-link_dom"/>
</dbReference>
<dbReference type="GO" id="GO:0008564">
    <property type="term" value="F:protein-exporting ATPase activity"/>
    <property type="evidence" value="ECO:0007669"/>
    <property type="project" value="UniProtKB-EC"/>
</dbReference>
<evidence type="ECO:0000256" key="5">
    <source>
        <dbReference type="ARBA" id="ARBA00022741"/>
    </source>
</evidence>
<reference evidence="16" key="1">
    <citation type="journal article" date="2014" name="Genome Biol. Evol.">
        <title>Serial gene losses and foreign DNA underlie size and sequence variation in the plastid genomes of diatoms.</title>
        <authorList>
            <person name="Ruck E.C."/>
            <person name="Nakov T."/>
            <person name="Jansen R.K."/>
            <person name="Theriot E.C."/>
            <person name="Alverson A.J."/>
        </authorList>
    </citation>
    <scope>NUCLEOTIDE SEQUENCE</scope>
    <source>
        <strain evidence="16">Ccmp1855</strain>
    </source>
</reference>
<evidence type="ECO:0000256" key="4">
    <source>
        <dbReference type="ARBA" id="ARBA00022490"/>
    </source>
</evidence>
<dbReference type="GO" id="GO:0005524">
    <property type="term" value="F:ATP binding"/>
    <property type="evidence" value="ECO:0007669"/>
    <property type="project" value="UniProtKB-UniRule"/>
</dbReference>
<sequence length="886" mass="102724">MQKKLLKTNSFINNYQRVINEINSFEDDFKTLSTNELRNRNIKLQKQYKKTSNLDSLLVESFALTKEASLRTLGLKHFDVQLIGGLVLTDQKIAEMKTGEGKTLVATLPACLNALTKKGVHIITVNDYLANRDQISMSQVYRFLGFSTGLIQGEMSKLERKKNYDFDITYVTNYEVTFDFLRDNMALNLNDVVLRPFNYCIIDEVDSILIDEAQTPLILSDTIKTPTDKYIIASEITDYLDLNIHYKVDEKNKNIILTDTGSKQIEKILRVPDLYNPRDPWIPYVINALKANSLFFNNIHYIVQDNRIVIVDEFTGRIMADRRWSDGLHQAVEAKEKVPIRKNTETVAAITYQNFFLLYPKLSGMTGTGKTAEIEFEKIYNLAVEEIPTAKPNIRKDLADVIYKDQFSKWSSIAQACYKISSTGQPILIGTTTVEKSEMLAQLLNEYKLSYQILNAKPENVRRESEIIAQAGQKSAITIATNMAGRGTDIVLGGNLNFQVQKELYDILTLLRNYTLLKRIDIFRSGLKTRVYYKSQKFLSVLFSLLTDKPFLKLSDIAILRLLRENENVIYPSTFYQYSIKFLINELISDYKKHQKQENKIVKNLGGLYIIGTEKNDSRRVDNQLRGRCGRQGDPGISKFFLSLDDNLLRLFGGPKIQTFLQTQMIDDTPLESALLTKSLDSAQQKVEERAYQQRKNLFDYDDILNKQRNIVYFERQAILKAISQKNNMVAYCEQIITDILHELQSEKSMNTQTLKLLENLLGEILSIKYLKNLELLTKQFNLSELKIYLFNEFWLSYQLKINELTIYGNGICENIERSIILINIDRIWREHLQKMTLLREAVGWRGYGQRNPLYEYKQDAFYMFETRKEFLRHLVIYDLLRSSIL</sequence>
<dbReference type="GO" id="GO:0009535">
    <property type="term" value="C:chloroplast thylakoid membrane"/>
    <property type="evidence" value="ECO:0007669"/>
    <property type="project" value="UniProtKB-SubCell"/>
</dbReference>
<dbReference type="Pfam" id="PF07516">
    <property type="entry name" value="SecA_SW"/>
    <property type="match status" value="1"/>
</dbReference>
<dbReference type="GO" id="GO:0065002">
    <property type="term" value="P:intracellular protein transmembrane transport"/>
    <property type="evidence" value="ECO:0007669"/>
    <property type="project" value="UniProtKB-UniRule"/>
</dbReference>
<dbReference type="InterPro" id="IPR001650">
    <property type="entry name" value="Helicase_C-like"/>
</dbReference>
<dbReference type="EMBL" id="KC509522">
    <property type="protein sequence ID" value="AGH28672.1"/>
    <property type="molecule type" value="Genomic_DNA"/>
</dbReference>
<dbReference type="FunFam" id="3.90.1440.10:FF:000003">
    <property type="entry name" value="Preprotein translocase SecA subunit"/>
    <property type="match status" value="1"/>
</dbReference>
<dbReference type="PROSITE" id="PS01312">
    <property type="entry name" value="SECA"/>
    <property type="match status" value="1"/>
</dbReference>
<feature type="domain" description="Helicase ATP-binding" evidence="13">
    <location>
        <begin position="83"/>
        <end position="241"/>
    </location>
</feature>
<accession>A0A023HCA3</accession>
<dbReference type="SUPFAM" id="SSF52540">
    <property type="entry name" value="P-loop containing nucleoside triphosphate hydrolases"/>
    <property type="match status" value="2"/>
</dbReference>
<keyword evidence="9 11" id="KW-0811">Translocation</keyword>
<dbReference type="InterPro" id="IPR014018">
    <property type="entry name" value="SecA_motor_DEAD"/>
</dbReference>
<evidence type="ECO:0000313" key="16">
    <source>
        <dbReference type="EMBL" id="AGH28672.1"/>
    </source>
</evidence>
<evidence type="ECO:0000256" key="6">
    <source>
        <dbReference type="ARBA" id="ARBA00022840"/>
    </source>
</evidence>
<proteinExistence type="inferred from homology"/>
<comment type="subcellular location">
    <subcellularLocation>
        <location evidence="1">Membrane</location>
        <topology evidence="1">Peripheral membrane protein</topology>
    </subcellularLocation>
    <subcellularLocation>
        <location evidence="11">Plastid</location>
        <location evidence="11">Chloroplast stroma</location>
    </subcellularLocation>
    <subcellularLocation>
        <location evidence="11">Plastid</location>
        <location evidence="11">Chloroplast thylakoid membrane</location>
        <topology evidence="11">Peripheral membrane protein</topology>
    </subcellularLocation>
    <text evidence="11">A minor fraction is associated with the chloroplast thylakoid membrane.</text>
</comment>
<evidence type="ECO:0000259" key="14">
    <source>
        <dbReference type="PROSITE" id="PS51194"/>
    </source>
</evidence>
<dbReference type="Pfam" id="PF21090">
    <property type="entry name" value="P-loop_SecA"/>
    <property type="match status" value="1"/>
</dbReference>
<keyword evidence="16" id="KW-0150">Chloroplast</keyword>
<keyword evidence="8 11" id="KW-1278">Translocase</keyword>
<dbReference type="PROSITE" id="PS51194">
    <property type="entry name" value="HELICASE_CTER"/>
    <property type="match status" value="1"/>
</dbReference>
<keyword evidence="5 11" id="KW-0547">Nucleotide-binding</keyword>
<dbReference type="InterPro" id="IPR027417">
    <property type="entry name" value="P-loop_NTPase"/>
</dbReference>
<evidence type="ECO:0000256" key="7">
    <source>
        <dbReference type="ARBA" id="ARBA00022927"/>
    </source>
</evidence>
<dbReference type="InterPro" id="IPR044722">
    <property type="entry name" value="SecA_SF2_C"/>
</dbReference>
<comment type="similarity">
    <text evidence="2 11 12">Belongs to the SecA family.</text>
</comment>
<dbReference type="Gene3D" id="3.40.50.300">
    <property type="entry name" value="P-loop containing nucleotide triphosphate hydrolases"/>
    <property type="match status" value="2"/>
</dbReference>
<dbReference type="InterPro" id="IPR014001">
    <property type="entry name" value="Helicase_ATP-bd"/>
</dbReference>
<protein>
    <recommendedName>
        <fullName evidence="11 12">Protein translocase subunit SecA</fullName>
        <ecNumber evidence="11">7.4.2.8</ecNumber>
    </recommendedName>
</protein>
<dbReference type="InterPro" id="IPR036670">
    <property type="entry name" value="SecA_X-link_sf"/>
</dbReference>
<dbReference type="Pfam" id="PF07517">
    <property type="entry name" value="SecA_DEAD"/>
    <property type="match status" value="1"/>
</dbReference>
<dbReference type="SUPFAM" id="SSF81767">
    <property type="entry name" value="Pre-protein crosslinking domain of SecA"/>
    <property type="match status" value="1"/>
</dbReference>
<dbReference type="SMART" id="SM00957">
    <property type="entry name" value="SecA_DEAD"/>
    <property type="match status" value="1"/>
</dbReference>
<feature type="domain" description="SecA family profile" evidence="15">
    <location>
        <begin position="1"/>
        <end position="673"/>
    </location>
</feature>
<dbReference type="EC" id="7.4.2.8" evidence="11"/>